<dbReference type="EMBL" id="JAYMYR010000004">
    <property type="protein sequence ID" value="KAK7367515.1"/>
    <property type="molecule type" value="Genomic_DNA"/>
</dbReference>
<keyword evidence="2" id="KW-1185">Reference proteome</keyword>
<proteinExistence type="predicted"/>
<protein>
    <submittedName>
        <fullName evidence="1">Uncharacterized protein</fullName>
    </submittedName>
</protein>
<sequence length="119" mass="13786">MKKKNVTEQCMLFWEQEMQSVRRDYKCLAPSQARKRIEDACQSRIVWTALLPLGICCCHNHSTLMFASHGSRIGLVKVIQGYRLTIIFQCAIYINQGRGQKVNQIEQIVLQVSFNRLLI</sequence>
<organism evidence="1 2">
    <name type="scientific">Phaseolus coccineus</name>
    <name type="common">Scarlet runner bean</name>
    <name type="synonym">Phaseolus multiflorus</name>
    <dbReference type="NCBI Taxonomy" id="3886"/>
    <lineage>
        <taxon>Eukaryota</taxon>
        <taxon>Viridiplantae</taxon>
        <taxon>Streptophyta</taxon>
        <taxon>Embryophyta</taxon>
        <taxon>Tracheophyta</taxon>
        <taxon>Spermatophyta</taxon>
        <taxon>Magnoliopsida</taxon>
        <taxon>eudicotyledons</taxon>
        <taxon>Gunneridae</taxon>
        <taxon>Pentapetalae</taxon>
        <taxon>rosids</taxon>
        <taxon>fabids</taxon>
        <taxon>Fabales</taxon>
        <taxon>Fabaceae</taxon>
        <taxon>Papilionoideae</taxon>
        <taxon>50 kb inversion clade</taxon>
        <taxon>NPAAA clade</taxon>
        <taxon>indigoferoid/millettioid clade</taxon>
        <taxon>Phaseoleae</taxon>
        <taxon>Phaseolus</taxon>
    </lineage>
</organism>
<evidence type="ECO:0000313" key="1">
    <source>
        <dbReference type="EMBL" id="KAK7367515.1"/>
    </source>
</evidence>
<dbReference type="AlphaFoldDB" id="A0AAN9N6C4"/>
<evidence type="ECO:0000313" key="2">
    <source>
        <dbReference type="Proteomes" id="UP001374584"/>
    </source>
</evidence>
<gene>
    <name evidence="1" type="ORF">VNO80_09528</name>
</gene>
<dbReference type="Proteomes" id="UP001374584">
    <property type="component" value="Unassembled WGS sequence"/>
</dbReference>
<comment type="caution">
    <text evidence="1">The sequence shown here is derived from an EMBL/GenBank/DDBJ whole genome shotgun (WGS) entry which is preliminary data.</text>
</comment>
<name>A0AAN9N6C4_PHACN</name>
<reference evidence="1 2" key="1">
    <citation type="submission" date="2024-01" db="EMBL/GenBank/DDBJ databases">
        <title>The genomes of 5 underutilized Papilionoideae crops provide insights into root nodulation and disease resistanc.</title>
        <authorList>
            <person name="Jiang F."/>
        </authorList>
    </citation>
    <scope>NUCLEOTIDE SEQUENCE [LARGE SCALE GENOMIC DNA]</scope>
    <source>
        <strain evidence="1">JINMINGXINNONG_FW02</strain>
        <tissue evidence="1">Leaves</tissue>
    </source>
</reference>
<accession>A0AAN9N6C4</accession>